<dbReference type="Proteomes" id="UP001157017">
    <property type="component" value="Unassembled WGS sequence"/>
</dbReference>
<organism evidence="2 3">
    <name type="scientific">Angustibacter aerolatus</name>
    <dbReference type="NCBI Taxonomy" id="1162965"/>
    <lineage>
        <taxon>Bacteria</taxon>
        <taxon>Bacillati</taxon>
        <taxon>Actinomycetota</taxon>
        <taxon>Actinomycetes</taxon>
        <taxon>Kineosporiales</taxon>
        <taxon>Kineosporiaceae</taxon>
    </lineage>
</organism>
<evidence type="ECO:0000313" key="3">
    <source>
        <dbReference type="Proteomes" id="UP001157017"/>
    </source>
</evidence>
<protein>
    <recommendedName>
        <fullName evidence="4">Metallo-beta-lactamase domain-containing protein</fullName>
    </recommendedName>
</protein>
<feature type="compositionally biased region" description="Polar residues" evidence="1">
    <location>
        <begin position="42"/>
        <end position="57"/>
    </location>
</feature>
<keyword evidence="3" id="KW-1185">Reference proteome</keyword>
<accession>A0ABQ6JD28</accession>
<evidence type="ECO:0000313" key="2">
    <source>
        <dbReference type="EMBL" id="GMA86085.1"/>
    </source>
</evidence>
<name>A0ABQ6JD28_9ACTN</name>
<comment type="caution">
    <text evidence="2">The sequence shown here is derived from an EMBL/GenBank/DDBJ whole genome shotgun (WGS) entry which is preliminary data.</text>
</comment>
<evidence type="ECO:0000256" key="1">
    <source>
        <dbReference type="SAM" id="MobiDB-lite"/>
    </source>
</evidence>
<dbReference type="EMBL" id="BSUZ01000001">
    <property type="protein sequence ID" value="GMA86085.1"/>
    <property type="molecule type" value="Genomic_DNA"/>
</dbReference>
<gene>
    <name evidence="2" type="ORF">GCM10025868_13350</name>
</gene>
<feature type="compositionally biased region" description="Low complexity" evidence="1">
    <location>
        <begin position="61"/>
        <end position="74"/>
    </location>
</feature>
<reference evidence="3" key="1">
    <citation type="journal article" date="2019" name="Int. J. Syst. Evol. Microbiol.">
        <title>The Global Catalogue of Microorganisms (GCM) 10K type strain sequencing project: providing services to taxonomists for standard genome sequencing and annotation.</title>
        <authorList>
            <consortium name="The Broad Institute Genomics Platform"/>
            <consortium name="The Broad Institute Genome Sequencing Center for Infectious Disease"/>
            <person name="Wu L."/>
            <person name="Ma J."/>
        </authorList>
    </citation>
    <scope>NUCLEOTIDE SEQUENCE [LARGE SCALE GENOMIC DNA]</scope>
    <source>
        <strain evidence="3">NBRC 108730</strain>
    </source>
</reference>
<feature type="region of interest" description="Disordered" evidence="1">
    <location>
        <begin position="41"/>
        <end position="74"/>
    </location>
</feature>
<proteinExistence type="predicted"/>
<sequence>MADPTWTITPVQVADLLAAGERMPVCVHLLERDGVRVLVDTGLTQRTPPSPTWTRGSSPGPARTASTSRPSTTS</sequence>
<evidence type="ECO:0008006" key="4">
    <source>
        <dbReference type="Google" id="ProtNLM"/>
    </source>
</evidence>